<dbReference type="Gene3D" id="2.40.160.40">
    <property type="entry name" value="monomeric porin ompg"/>
    <property type="match status" value="1"/>
</dbReference>
<organism evidence="3 4">
    <name type="scientific">Photobacterium sanctipauli</name>
    <dbReference type="NCBI Taxonomy" id="1342794"/>
    <lineage>
        <taxon>Bacteria</taxon>
        <taxon>Pseudomonadati</taxon>
        <taxon>Pseudomonadota</taxon>
        <taxon>Gammaproteobacteria</taxon>
        <taxon>Vibrionales</taxon>
        <taxon>Vibrionaceae</taxon>
        <taxon>Photobacterium</taxon>
    </lineage>
</organism>
<accession>A0A2T3NVJ7</accession>
<feature type="signal peptide" evidence="2">
    <location>
        <begin position="1"/>
        <end position="21"/>
    </location>
</feature>
<feature type="chain" id="PRO_5015598081" description="Porin" evidence="2">
    <location>
        <begin position="22"/>
        <end position="305"/>
    </location>
</feature>
<reference evidence="3 4" key="1">
    <citation type="submission" date="2018-01" db="EMBL/GenBank/DDBJ databases">
        <title>Whole genome sequencing of Histamine producing bacteria.</title>
        <authorList>
            <person name="Butler K."/>
        </authorList>
    </citation>
    <scope>NUCLEOTIDE SEQUENCE [LARGE SCALE GENOMIC DNA]</scope>
    <source>
        <strain evidence="3 4">DSM 100436</strain>
    </source>
</reference>
<dbReference type="InterPro" id="IPR053713">
    <property type="entry name" value="Bact_OM_Channel_sf"/>
</dbReference>
<dbReference type="Proteomes" id="UP000241771">
    <property type="component" value="Unassembled WGS sequence"/>
</dbReference>
<keyword evidence="4" id="KW-1185">Reference proteome</keyword>
<name>A0A2T3NVJ7_9GAMM</name>
<keyword evidence="1 2" id="KW-0732">Signal</keyword>
<gene>
    <name evidence="3" type="ORF">C9I98_09355</name>
</gene>
<sequence>MEIKKLLAASIIAGLSTTATAGTIEIGSEVEELNSEYKTSDFMLPYLKATAQPFEGVPLTISFKFSDRQMFEDEVAANGRARQEYGIDYVAYAGEKFTFAPGFWLRHNEYAGKNTTDTEYRIYPNMSYQLNDTFKVALNGFFAPHSQTTTPRGADIANAEDGERFDYSDYKHELDFQLHTAINDKSKFVTSFYNEYVKTNDVTMADEQALMNEWQLRLVYTYNFDNFSVSPFARINLHRSFENGAGEEKDQARNRFGVKGGYNFANDLTLVYEVYTQTEEKNNYDNTSDVDQDKMFYKLGVKYDF</sequence>
<dbReference type="OrthoDB" id="5880743at2"/>
<comment type="caution">
    <text evidence="3">The sequence shown here is derived from an EMBL/GenBank/DDBJ whole genome shotgun (WGS) entry which is preliminary data.</text>
</comment>
<evidence type="ECO:0008006" key="5">
    <source>
        <dbReference type="Google" id="ProtNLM"/>
    </source>
</evidence>
<dbReference type="RefSeq" id="WP_036827790.1">
    <property type="nucleotide sequence ID" value="NZ_JGVO01000896.1"/>
</dbReference>
<dbReference type="AlphaFoldDB" id="A0A2T3NVJ7"/>
<evidence type="ECO:0000256" key="2">
    <source>
        <dbReference type="SAM" id="SignalP"/>
    </source>
</evidence>
<protein>
    <recommendedName>
        <fullName evidence="5">Porin</fullName>
    </recommendedName>
</protein>
<dbReference type="SUPFAM" id="SSF56935">
    <property type="entry name" value="Porins"/>
    <property type="match status" value="1"/>
</dbReference>
<proteinExistence type="predicted"/>
<evidence type="ECO:0000256" key="1">
    <source>
        <dbReference type="ARBA" id="ARBA00022729"/>
    </source>
</evidence>
<evidence type="ECO:0000313" key="4">
    <source>
        <dbReference type="Proteomes" id="UP000241771"/>
    </source>
</evidence>
<evidence type="ECO:0000313" key="3">
    <source>
        <dbReference type="EMBL" id="PSW20251.1"/>
    </source>
</evidence>
<dbReference type="EMBL" id="PYMA01000004">
    <property type="protein sequence ID" value="PSW20251.1"/>
    <property type="molecule type" value="Genomic_DNA"/>
</dbReference>